<sequence>MINIVYIYPNTEFINKEINICRIIDNKDKETIVVYGIKENNKVKIYITNTFTGDNKLVKKANNVNDMIRFIETNEHEIKTLESLEYVEKYILNKIG</sequence>
<evidence type="ECO:0000313" key="2">
    <source>
        <dbReference type="EMBL" id="QEZ69167.1"/>
    </source>
</evidence>
<protein>
    <submittedName>
        <fullName evidence="2">Uncharacterized protein</fullName>
    </submittedName>
</protein>
<dbReference type="EMBL" id="CP032452">
    <property type="protein sequence ID" value="QEZ69167.1"/>
    <property type="molecule type" value="Genomic_DNA"/>
</dbReference>
<dbReference type="Proteomes" id="UP000326961">
    <property type="component" value="Chromosome"/>
</dbReference>
<evidence type="ECO:0000313" key="4">
    <source>
        <dbReference type="Proteomes" id="UP000573963"/>
    </source>
</evidence>
<reference evidence="1 4" key="2">
    <citation type="submission" date="2020-04" db="EMBL/GenBank/DDBJ databases">
        <authorList>
            <person name="Hitch T.C.A."/>
            <person name="Wylensek D."/>
            <person name="Clavel T."/>
        </authorList>
    </citation>
    <scope>NUCLEOTIDE SEQUENCE [LARGE SCALE GENOMIC DNA]</scope>
    <source>
        <strain evidence="1 4">Med78_4-601-WT-2</strain>
    </source>
</reference>
<proteinExistence type="predicted"/>
<dbReference type="EMBL" id="JABAFD010000016">
    <property type="protein sequence ID" value="NME11091.1"/>
    <property type="molecule type" value="Genomic_DNA"/>
</dbReference>
<accession>A0A5P3XFR1</accession>
<gene>
    <name evidence="2" type="ORF">D4A35_09605</name>
    <name evidence="1" type="ORF">HF875_16275</name>
</gene>
<reference evidence="2 3" key="1">
    <citation type="submission" date="2018-09" db="EMBL/GenBank/DDBJ databases">
        <title>A clostridial neurotoxin that targets Anopheles mosquitoes.</title>
        <authorList>
            <person name="Contreras E."/>
            <person name="Masuyer G."/>
            <person name="Qureshi N."/>
            <person name="Chawla S."/>
            <person name="Lim H.L."/>
            <person name="Chen J."/>
            <person name="Stenmark P."/>
            <person name="Gill S."/>
        </authorList>
    </citation>
    <scope>NUCLEOTIDE SEQUENCE [LARGE SCALE GENOMIC DNA]</scope>
    <source>
        <strain evidence="2 3">Cbm</strain>
    </source>
</reference>
<dbReference type="Proteomes" id="UP000573963">
    <property type="component" value="Unassembled WGS sequence"/>
</dbReference>
<evidence type="ECO:0000313" key="3">
    <source>
        <dbReference type="Proteomes" id="UP000326961"/>
    </source>
</evidence>
<evidence type="ECO:0000313" key="1">
    <source>
        <dbReference type="EMBL" id="NME11091.1"/>
    </source>
</evidence>
<organism evidence="2 3">
    <name type="scientific">Paraclostridium bifermentans</name>
    <name type="common">Clostridium bifermentans</name>
    <dbReference type="NCBI Taxonomy" id="1490"/>
    <lineage>
        <taxon>Bacteria</taxon>
        <taxon>Bacillati</taxon>
        <taxon>Bacillota</taxon>
        <taxon>Clostridia</taxon>
        <taxon>Peptostreptococcales</taxon>
        <taxon>Peptostreptococcaceae</taxon>
        <taxon>Paraclostridium</taxon>
    </lineage>
</organism>
<dbReference type="AlphaFoldDB" id="A0A5P3XFR1"/>
<name>A0A5P3XFR1_PARBF</name>
<dbReference type="RefSeq" id="WP_025161516.1">
    <property type="nucleotide sequence ID" value="NZ_CP032452.1"/>
</dbReference>